<evidence type="ECO:0000256" key="1">
    <source>
        <dbReference type="SAM" id="SignalP"/>
    </source>
</evidence>
<feature type="signal peptide" evidence="1">
    <location>
        <begin position="1"/>
        <end position="21"/>
    </location>
</feature>
<dbReference type="EMBL" id="JAFBBP010000001">
    <property type="protein sequence ID" value="MBM7491409.1"/>
    <property type="molecule type" value="Genomic_DNA"/>
</dbReference>
<evidence type="ECO:0000313" key="3">
    <source>
        <dbReference type="Proteomes" id="UP000764837"/>
    </source>
</evidence>
<dbReference type="Proteomes" id="UP000764837">
    <property type="component" value="Unassembled WGS sequence"/>
</dbReference>
<proteinExistence type="predicted"/>
<keyword evidence="1" id="KW-0732">Signal</keyword>
<name>A0ABS2LU18_9ACTN</name>
<reference evidence="2 3" key="1">
    <citation type="submission" date="2021-01" db="EMBL/GenBank/DDBJ databases">
        <title>Sequencing the genomes of 1000 actinobacteria strains.</title>
        <authorList>
            <person name="Klenk H.-P."/>
        </authorList>
    </citation>
    <scope>NUCLEOTIDE SEQUENCE [LARGE SCALE GENOMIC DNA]</scope>
    <source>
        <strain evidence="2 3">DSM 100204</strain>
    </source>
</reference>
<accession>A0ABS2LU18</accession>
<sequence length="157" mass="16450">MTGTWRHLPATARAIAVTATAAVAAAQARDGQAYDDAVGGLAADERSGLVLGAVVRLLLEESHPDGLTGDDIRQVLTRCVQGATRWRSDVDPHVVLVLLAGALGVYDPEGDESPPDASALARHAPLLVADLLAATSVPFDDYLAAAFAEIERTERQD</sequence>
<organism evidence="2 3">
    <name type="scientific">Micromonospora luteifusca</name>
    <dbReference type="NCBI Taxonomy" id="709860"/>
    <lineage>
        <taxon>Bacteria</taxon>
        <taxon>Bacillati</taxon>
        <taxon>Actinomycetota</taxon>
        <taxon>Actinomycetes</taxon>
        <taxon>Micromonosporales</taxon>
        <taxon>Micromonosporaceae</taxon>
        <taxon>Micromonospora</taxon>
    </lineage>
</organism>
<evidence type="ECO:0008006" key="4">
    <source>
        <dbReference type="Google" id="ProtNLM"/>
    </source>
</evidence>
<feature type="chain" id="PRO_5047289900" description="TetR family transcriptional regulator" evidence="1">
    <location>
        <begin position="22"/>
        <end position="157"/>
    </location>
</feature>
<comment type="caution">
    <text evidence="2">The sequence shown here is derived from an EMBL/GenBank/DDBJ whole genome shotgun (WGS) entry which is preliminary data.</text>
</comment>
<keyword evidence="3" id="KW-1185">Reference proteome</keyword>
<protein>
    <recommendedName>
        <fullName evidence="4">TetR family transcriptional regulator</fullName>
    </recommendedName>
</protein>
<evidence type="ECO:0000313" key="2">
    <source>
        <dbReference type="EMBL" id="MBM7491409.1"/>
    </source>
</evidence>
<dbReference type="RefSeq" id="WP_204942486.1">
    <property type="nucleotide sequence ID" value="NZ_JAFBBP010000001.1"/>
</dbReference>
<gene>
    <name evidence="2" type="ORF">JOD64_002631</name>
</gene>